<feature type="compositionally biased region" description="Acidic residues" evidence="7">
    <location>
        <begin position="295"/>
        <end position="306"/>
    </location>
</feature>
<proteinExistence type="predicted"/>
<keyword evidence="6" id="KW-0175">Coiled coil</keyword>
<feature type="coiled-coil region" evidence="6">
    <location>
        <begin position="226"/>
        <end position="253"/>
    </location>
</feature>
<evidence type="ECO:0000259" key="8">
    <source>
        <dbReference type="PROSITE" id="PS50950"/>
    </source>
</evidence>
<keyword evidence="2 5" id="KW-0863">Zinc-finger</keyword>
<dbReference type="GO" id="GO:0008270">
    <property type="term" value="F:zinc ion binding"/>
    <property type="evidence" value="ECO:0007669"/>
    <property type="project" value="UniProtKB-KW"/>
</dbReference>
<evidence type="ECO:0000256" key="5">
    <source>
        <dbReference type="PROSITE-ProRule" id="PRU00309"/>
    </source>
</evidence>
<evidence type="ECO:0000313" key="9">
    <source>
        <dbReference type="EMBL" id="PFX13505.1"/>
    </source>
</evidence>
<evidence type="ECO:0000256" key="2">
    <source>
        <dbReference type="ARBA" id="ARBA00022771"/>
    </source>
</evidence>
<dbReference type="SMART" id="SM00980">
    <property type="entry name" value="THAP"/>
    <property type="match status" value="1"/>
</dbReference>
<feature type="region of interest" description="Disordered" evidence="7">
    <location>
        <begin position="275"/>
        <end position="312"/>
    </location>
</feature>
<dbReference type="Proteomes" id="UP000225706">
    <property type="component" value="Unassembled WGS sequence"/>
</dbReference>
<keyword evidence="10" id="KW-1185">Reference proteome</keyword>
<keyword evidence="3" id="KW-0862">Zinc</keyword>
<dbReference type="InterPro" id="IPR026516">
    <property type="entry name" value="THAP1/10"/>
</dbReference>
<evidence type="ECO:0000313" key="10">
    <source>
        <dbReference type="Proteomes" id="UP000225706"/>
    </source>
</evidence>
<feature type="compositionally biased region" description="Polar residues" evidence="7">
    <location>
        <begin position="285"/>
        <end position="294"/>
    </location>
</feature>
<accession>A0A2B4RB42</accession>
<protein>
    <submittedName>
        <fullName evidence="9">THAP domain-containing protein 2</fullName>
    </submittedName>
</protein>
<gene>
    <name evidence="9" type="primary">THAP2</name>
    <name evidence="9" type="ORF">AWC38_SpisGene22405</name>
</gene>
<dbReference type="AlphaFoldDB" id="A0A2B4RB42"/>
<dbReference type="PROSITE" id="PS50950">
    <property type="entry name" value="ZF_THAP"/>
    <property type="match status" value="1"/>
</dbReference>
<dbReference type="GO" id="GO:0043565">
    <property type="term" value="F:sequence-specific DNA binding"/>
    <property type="evidence" value="ECO:0007669"/>
    <property type="project" value="InterPro"/>
</dbReference>
<comment type="caution">
    <text evidence="9">The sequence shown here is derived from an EMBL/GenBank/DDBJ whole genome shotgun (WGS) entry which is preliminary data.</text>
</comment>
<keyword evidence="4 5" id="KW-0238">DNA-binding</keyword>
<evidence type="ECO:0000256" key="4">
    <source>
        <dbReference type="ARBA" id="ARBA00023125"/>
    </source>
</evidence>
<dbReference type="PANTHER" id="PTHR46600">
    <property type="entry name" value="THAP DOMAIN-CONTAINING"/>
    <property type="match status" value="1"/>
</dbReference>
<dbReference type="InterPro" id="IPR006612">
    <property type="entry name" value="THAP_Znf"/>
</dbReference>
<dbReference type="SUPFAM" id="SSF57716">
    <property type="entry name" value="Glucocorticoid receptor-like (DNA-binding domain)"/>
    <property type="match status" value="1"/>
</dbReference>
<evidence type="ECO:0000256" key="3">
    <source>
        <dbReference type="ARBA" id="ARBA00022833"/>
    </source>
</evidence>
<keyword evidence="1" id="KW-0479">Metal-binding</keyword>
<dbReference type="PANTHER" id="PTHR46600:SF11">
    <property type="entry name" value="THAP DOMAIN-CONTAINING PROTEIN 10"/>
    <property type="match status" value="1"/>
</dbReference>
<evidence type="ECO:0000256" key="6">
    <source>
        <dbReference type="SAM" id="Coils"/>
    </source>
</evidence>
<dbReference type="EMBL" id="LSMT01000960">
    <property type="protein sequence ID" value="PFX13505.1"/>
    <property type="molecule type" value="Genomic_DNA"/>
</dbReference>
<reference evidence="10" key="1">
    <citation type="journal article" date="2017" name="bioRxiv">
        <title>Comparative analysis of the genomes of Stylophora pistillata and Acropora digitifera provides evidence for extensive differences between species of corals.</title>
        <authorList>
            <person name="Voolstra C.R."/>
            <person name="Li Y."/>
            <person name="Liew Y.J."/>
            <person name="Baumgarten S."/>
            <person name="Zoccola D."/>
            <person name="Flot J.-F."/>
            <person name="Tambutte S."/>
            <person name="Allemand D."/>
            <person name="Aranda M."/>
        </authorList>
    </citation>
    <scope>NUCLEOTIDE SEQUENCE [LARGE SCALE GENOMIC DNA]</scope>
</reference>
<feature type="domain" description="THAP-type" evidence="8">
    <location>
        <begin position="1"/>
        <end position="87"/>
    </location>
</feature>
<dbReference type="OrthoDB" id="5990563at2759"/>
<name>A0A2B4RB42_STYPI</name>
<evidence type="ECO:0000256" key="7">
    <source>
        <dbReference type="SAM" id="MobiDB-lite"/>
    </source>
</evidence>
<dbReference type="Pfam" id="PF05485">
    <property type="entry name" value="THAP"/>
    <property type="match status" value="1"/>
</dbReference>
<organism evidence="9 10">
    <name type="scientific">Stylophora pistillata</name>
    <name type="common">Smooth cauliflower coral</name>
    <dbReference type="NCBI Taxonomy" id="50429"/>
    <lineage>
        <taxon>Eukaryota</taxon>
        <taxon>Metazoa</taxon>
        <taxon>Cnidaria</taxon>
        <taxon>Anthozoa</taxon>
        <taxon>Hexacorallia</taxon>
        <taxon>Scleractinia</taxon>
        <taxon>Astrocoeniina</taxon>
        <taxon>Pocilloporidae</taxon>
        <taxon>Stylophora</taxon>
    </lineage>
</organism>
<sequence>MPPSRCVVQDCDRVADKQLGISVHTSPGTGTERAMWKRFVSQHRKHFKPNGTFGICSLQFTDDCFTRSVQIKGTERRLKPGSVPSIWKKGSVFLSERTRHRLLNEIMREQSQDANIGPEAVVLEENQVIQVNDELQGDLGLQAVGCVQTTEADEAWAEVTQVTDEGVQDEELMLVADDGAQAEVIQRTDEVQADGVLLAQVADEEVQDKEVILVADDGLITPCESCRAMKAELTQLKAKVTQFKNKLSSNQEQWVQTFKGIQEQNRLFMVNTAVQTEPVVETEDTSPTKSMDQPTEQDEDFDEDATDVNSTT</sequence>
<evidence type="ECO:0000256" key="1">
    <source>
        <dbReference type="ARBA" id="ARBA00022723"/>
    </source>
</evidence>